<feature type="transmembrane region" description="Helical" evidence="1">
    <location>
        <begin position="7"/>
        <end position="29"/>
    </location>
</feature>
<gene>
    <name evidence="2" type="ORF">ERX29_02235</name>
</gene>
<reference evidence="2 3" key="1">
    <citation type="submission" date="2019-01" db="EMBL/GenBank/DDBJ databases">
        <title>Draft genome sequences of the type strains of six Macrococcus species.</title>
        <authorList>
            <person name="Mazhar S."/>
            <person name="Altermann E."/>
            <person name="Hill C."/>
            <person name="Mcauliffe O."/>
        </authorList>
    </citation>
    <scope>NUCLEOTIDE SEQUENCE [LARGE SCALE GENOMIC DNA]</scope>
    <source>
        <strain evidence="2 3">CCM4815</strain>
    </source>
</reference>
<dbReference type="RefSeq" id="WP_133443056.1">
    <property type="nucleotide sequence ID" value="NZ_SCWB01000002.1"/>
</dbReference>
<evidence type="ECO:0000313" key="2">
    <source>
        <dbReference type="EMBL" id="TDM12841.1"/>
    </source>
</evidence>
<evidence type="ECO:0000256" key="1">
    <source>
        <dbReference type="SAM" id="Phobius"/>
    </source>
</evidence>
<name>A0A4V3BF69_9STAP</name>
<sequence>MKAPIRIILLILGIITLLNEIFLGIPILGGTYIVSLGWAPLGSNILMYIIMAVILAADRYSPAKDLMYIPILGIILNMVAFIPFVGMVCHWIMTLFMILFVIRVMATPTHVGNTRVYYGGDTDKTVNRRR</sequence>
<keyword evidence="1" id="KW-0812">Transmembrane</keyword>
<comment type="caution">
    <text evidence="2">The sequence shown here is derived from an EMBL/GenBank/DDBJ whole genome shotgun (WGS) entry which is preliminary data.</text>
</comment>
<proteinExistence type="predicted"/>
<dbReference type="Proteomes" id="UP000294802">
    <property type="component" value="Unassembled WGS sequence"/>
</dbReference>
<feature type="transmembrane region" description="Helical" evidence="1">
    <location>
        <begin position="35"/>
        <end position="57"/>
    </location>
</feature>
<dbReference type="OrthoDB" id="1925744at2"/>
<feature type="transmembrane region" description="Helical" evidence="1">
    <location>
        <begin position="69"/>
        <end position="102"/>
    </location>
</feature>
<keyword evidence="3" id="KW-1185">Reference proteome</keyword>
<organism evidence="2 3">
    <name type="scientific">Macrococcus lamae</name>
    <dbReference type="NCBI Taxonomy" id="198484"/>
    <lineage>
        <taxon>Bacteria</taxon>
        <taxon>Bacillati</taxon>
        <taxon>Bacillota</taxon>
        <taxon>Bacilli</taxon>
        <taxon>Bacillales</taxon>
        <taxon>Staphylococcaceae</taxon>
        <taxon>Macrococcus</taxon>
    </lineage>
</organism>
<keyword evidence="1" id="KW-1133">Transmembrane helix</keyword>
<dbReference type="EMBL" id="SCWB01000002">
    <property type="protein sequence ID" value="TDM12841.1"/>
    <property type="molecule type" value="Genomic_DNA"/>
</dbReference>
<protein>
    <submittedName>
        <fullName evidence="2">Uncharacterized protein</fullName>
    </submittedName>
</protein>
<accession>A0A4V3BF69</accession>
<keyword evidence="1" id="KW-0472">Membrane</keyword>
<dbReference type="AlphaFoldDB" id="A0A4V3BF69"/>
<evidence type="ECO:0000313" key="3">
    <source>
        <dbReference type="Proteomes" id="UP000294802"/>
    </source>
</evidence>